<keyword evidence="2" id="KW-1185">Reference proteome</keyword>
<protein>
    <submittedName>
        <fullName evidence="1">Uncharacterized protein</fullName>
    </submittedName>
</protein>
<organism evidence="1 2">
    <name type="scientific">Eretmocerus hayati</name>
    <dbReference type="NCBI Taxonomy" id="131215"/>
    <lineage>
        <taxon>Eukaryota</taxon>
        <taxon>Metazoa</taxon>
        <taxon>Ecdysozoa</taxon>
        <taxon>Arthropoda</taxon>
        <taxon>Hexapoda</taxon>
        <taxon>Insecta</taxon>
        <taxon>Pterygota</taxon>
        <taxon>Neoptera</taxon>
        <taxon>Endopterygota</taxon>
        <taxon>Hymenoptera</taxon>
        <taxon>Apocrita</taxon>
        <taxon>Proctotrupomorpha</taxon>
        <taxon>Chalcidoidea</taxon>
        <taxon>Aphelinidae</taxon>
        <taxon>Aphelininae</taxon>
        <taxon>Eretmocerus</taxon>
    </lineage>
</organism>
<accession>A0ACC2PV39</accession>
<evidence type="ECO:0000313" key="2">
    <source>
        <dbReference type="Proteomes" id="UP001239111"/>
    </source>
</evidence>
<comment type="caution">
    <text evidence="1">The sequence shown here is derived from an EMBL/GenBank/DDBJ whole genome shotgun (WGS) entry which is preliminary data.</text>
</comment>
<name>A0ACC2PV39_9HYME</name>
<reference evidence="1" key="1">
    <citation type="submission" date="2023-04" db="EMBL/GenBank/DDBJ databases">
        <title>A chromosome-level genome assembly of the parasitoid wasp Eretmocerus hayati.</title>
        <authorList>
            <person name="Zhong Y."/>
            <person name="Liu S."/>
            <person name="Liu Y."/>
        </authorList>
    </citation>
    <scope>NUCLEOTIDE SEQUENCE</scope>
    <source>
        <strain evidence="1">ZJU_SS_LIU_2023</strain>
    </source>
</reference>
<sequence length="609" mass="69481">MPHPCVVCGRSRMNPSNRAEEYTFFGFPVNDEPRCKKWLEFCCREELYKLSKKKLLQRMVCSKHFLRTDFLNDFNERLNNNAVPSLYDAKQSLYNISCVLCGRFRKDPPDDKNDGTSFHHFPGEEFRCLDWLKFVGVESYYRLTRKEIMFCYICSKHFDKSQFMIGFQNRLIDSAIPNIKHPSEDEEDIKQECHMTNAFEGELFGDLSETYRDIEPLPSNVLKGQVCAECGRSRNDPKNKSLKCKFHPFPAYEIGRCLKWCQFLGREDILKLSPNQIRKLVLCSAHFQIGQSFNAGNGSCDAVPTIKKGNVTPDPLPTGSAAVQKRSKFERASVSSKKPKMDPSNKPTPLAKKKRGKSKRPTIINIPKPVPRLDNGLMNKLPIPSVGNWKILSNQFQPLGLSNKLISNVTTESGKVFIPIPEDISTLGDPIHVDSLANIPPGYLIKIELPETNKIDKLDANSGKRKSKQNQSSSQSFDQSCEEGNMRVDVKIEDMTGDLQDQDYSESMLADETEAISVCSPVTDNEEDAQINVIKSETIYAEEWTETPMDKELPKYRMPSKPRCRRTLIPIQNELRRFLNKLKPLVQKLPRKSRARVKLAIVNGVIERL</sequence>
<dbReference type="Proteomes" id="UP001239111">
    <property type="component" value="Chromosome 1"/>
</dbReference>
<proteinExistence type="predicted"/>
<gene>
    <name evidence="1" type="ORF">QAD02_022782</name>
</gene>
<dbReference type="EMBL" id="CM056741">
    <property type="protein sequence ID" value="KAJ8686988.1"/>
    <property type="molecule type" value="Genomic_DNA"/>
</dbReference>
<evidence type="ECO:0000313" key="1">
    <source>
        <dbReference type="EMBL" id="KAJ8686988.1"/>
    </source>
</evidence>